<reference evidence="1" key="1">
    <citation type="submission" date="2024-02" db="EMBL/GenBank/DDBJ databases">
        <title>Metagenome Assembled Genome of Zalaria obscura JY119.</title>
        <authorList>
            <person name="Vighnesh L."/>
            <person name="Jagadeeshwari U."/>
            <person name="Venkata Ramana C."/>
            <person name="Sasikala C."/>
        </authorList>
    </citation>
    <scope>NUCLEOTIDE SEQUENCE</scope>
    <source>
        <strain evidence="1">JY119</strain>
    </source>
</reference>
<dbReference type="EMBL" id="JAMKPW020000021">
    <property type="protein sequence ID" value="KAK8207627.1"/>
    <property type="molecule type" value="Genomic_DNA"/>
</dbReference>
<sequence length="391" mass="44023">MSELPVYTNRSELISKITSGSTAPEPGRPRTPVYRKIGAGCCGTVWAVDGKSYALKRHDGSIYRNLWNEYLIQSRVLETLNKAQSDGYAFDFLVPQCHFFANPQQDASWFHKETTPSPSISVPCDTMCVERIHPLPATLVQTLVEKYSPATALEDARHSCLARLYLGRRQTEHQARRFSSHLNLPLTVNRVEDLHLDTLKYAMILADALAFMHWGAHVDANDVEFVLGSPRRVAYSDHFLPYSEIGDLDPGSSTREMLAADHNAPTTDPPNDEIQVWLLDFDCARVMTVDEAGVQQAVAAYFRNDPYYPRPQSATNQLSPDQALWDAFKCRYLRTSSRFITKDGVEERLPDMFVVGVEKRALGDGNPRETQRELDRAGAKVELRELGDGFP</sequence>
<evidence type="ECO:0000313" key="2">
    <source>
        <dbReference type="Proteomes" id="UP001320706"/>
    </source>
</evidence>
<organism evidence="1 2">
    <name type="scientific">Zalaria obscura</name>
    <dbReference type="NCBI Taxonomy" id="2024903"/>
    <lineage>
        <taxon>Eukaryota</taxon>
        <taxon>Fungi</taxon>
        <taxon>Dikarya</taxon>
        <taxon>Ascomycota</taxon>
        <taxon>Pezizomycotina</taxon>
        <taxon>Dothideomycetes</taxon>
        <taxon>Dothideomycetidae</taxon>
        <taxon>Dothideales</taxon>
        <taxon>Zalariaceae</taxon>
        <taxon>Zalaria</taxon>
    </lineage>
</organism>
<proteinExistence type="predicted"/>
<keyword evidence="2" id="KW-1185">Reference proteome</keyword>
<evidence type="ECO:0000313" key="1">
    <source>
        <dbReference type="EMBL" id="KAK8207627.1"/>
    </source>
</evidence>
<gene>
    <name evidence="1" type="ORF">M8818_004281</name>
</gene>
<name>A0ACC3SE10_9PEZI</name>
<comment type="caution">
    <text evidence="1">The sequence shown here is derived from an EMBL/GenBank/DDBJ whole genome shotgun (WGS) entry which is preliminary data.</text>
</comment>
<protein>
    <submittedName>
        <fullName evidence="1">Uncharacterized protein</fullName>
    </submittedName>
</protein>
<accession>A0ACC3SE10</accession>
<dbReference type="Proteomes" id="UP001320706">
    <property type="component" value="Unassembled WGS sequence"/>
</dbReference>